<gene>
    <name evidence="4" type="ORF">FNJ87_09205</name>
</gene>
<dbReference type="InterPro" id="IPR036737">
    <property type="entry name" value="OmpA-like_sf"/>
</dbReference>
<feature type="coiled-coil region" evidence="2">
    <location>
        <begin position="51"/>
        <end position="78"/>
    </location>
</feature>
<dbReference type="Pfam" id="PF00691">
    <property type="entry name" value="OmpA"/>
    <property type="match status" value="1"/>
</dbReference>
<dbReference type="Gene3D" id="3.30.1330.60">
    <property type="entry name" value="OmpA-like domain"/>
    <property type="match status" value="1"/>
</dbReference>
<dbReference type="PROSITE" id="PS51257">
    <property type="entry name" value="PROKAR_LIPOPROTEIN"/>
    <property type="match status" value="1"/>
</dbReference>
<keyword evidence="1" id="KW-0472">Membrane</keyword>
<proteinExistence type="predicted"/>
<organism evidence="4 5">
    <name type="scientific">Nonlabens mediterrranea</name>
    <dbReference type="NCBI Taxonomy" id="1419947"/>
    <lineage>
        <taxon>Bacteria</taxon>
        <taxon>Pseudomonadati</taxon>
        <taxon>Bacteroidota</taxon>
        <taxon>Flavobacteriia</taxon>
        <taxon>Flavobacteriales</taxon>
        <taxon>Flavobacteriaceae</taxon>
        <taxon>Nonlabens</taxon>
    </lineage>
</organism>
<dbReference type="PANTHER" id="PTHR30329">
    <property type="entry name" value="STATOR ELEMENT OF FLAGELLAR MOTOR COMPLEX"/>
    <property type="match status" value="1"/>
</dbReference>
<keyword evidence="5" id="KW-1185">Reference proteome</keyword>
<protein>
    <submittedName>
        <fullName evidence="4">OmpA family protein</fullName>
    </submittedName>
</protein>
<dbReference type="InterPro" id="IPR050330">
    <property type="entry name" value="Bact_OuterMem_StrucFunc"/>
</dbReference>
<evidence type="ECO:0000313" key="5">
    <source>
        <dbReference type="Proteomes" id="UP001194729"/>
    </source>
</evidence>
<dbReference type="InterPro" id="IPR006665">
    <property type="entry name" value="OmpA-like"/>
</dbReference>
<dbReference type="Proteomes" id="UP001194729">
    <property type="component" value="Unassembled WGS sequence"/>
</dbReference>
<evidence type="ECO:0000313" key="4">
    <source>
        <dbReference type="EMBL" id="MBF4984494.1"/>
    </source>
</evidence>
<dbReference type="PANTHER" id="PTHR30329:SF21">
    <property type="entry name" value="LIPOPROTEIN YIAD-RELATED"/>
    <property type="match status" value="1"/>
</dbReference>
<evidence type="ECO:0000256" key="1">
    <source>
        <dbReference type="PROSITE-ProRule" id="PRU00473"/>
    </source>
</evidence>
<dbReference type="PROSITE" id="PS51123">
    <property type="entry name" value="OMPA_2"/>
    <property type="match status" value="1"/>
</dbReference>
<accession>A0ABS0A5A6</accession>
<name>A0ABS0A5A6_9FLAO</name>
<reference evidence="4 5" key="1">
    <citation type="submission" date="2020-11" db="EMBL/GenBank/DDBJ databases">
        <title>P. mediterranea TC4 genome.</title>
        <authorList>
            <person name="Molmeret M."/>
        </authorList>
    </citation>
    <scope>NUCLEOTIDE SEQUENCE [LARGE SCALE GENOMIC DNA]</scope>
    <source>
        <strain evidence="4 5">TC4</strain>
    </source>
</reference>
<comment type="caution">
    <text evidence="4">The sequence shown here is derived from an EMBL/GenBank/DDBJ whole genome shotgun (WGS) entry which is preliminary data.</text>
</comment>
<sequence>MKKIIIAILCAGTLFSCASKKDLEAALAKQQSTQELLDTATVKLNACLSDEKAAQAKLSALQSEIQNLRESNASLLNNVGDLATLSKKDAEILETSLERIREKDLQIRSLNDALTKKDSVTIALVTSIKSSLGNVNDEDINVNVEKGVVFISINDKLLFASGSDQINSNAYTVLGKVGTILKDKANMEVMIEGHTDSQPIASANFKDNWDLSTARAAAITRYLQEKEQIDPARMTAAGRSYYVPIASNDTAEGRAKNRRTRIIILPKLDQFFDMIESGMEQAKLDAKKQ</sequence>
<dbReference type="SUPFAM" id="SSF103088">
    <property type="entry name" value="OmpA-like"/>
    <property type="match status" value="1"/>
</dbReference>
<dbReference type="CDD" id="cd07185">
    <property type="entry name" value="OmpA_C-like"/>
    <property type="match status" value="1"/>
</dbReference>
<feature type="domain" description="OmpA-like" evidence="3">
    <location>
        <begin position="146"/>
        <end position="268"/>
    </location>
</feature>
<dbReference type="EMBL" id="JADKYU010000472">
    <property type="protein sequence ID" value="MBF4984494.1"/>
    <property type="molecule type" value="Genomic_DNA"/>
</dbReference>
<keyword evidence="2" id="KW-0175">Coiled coil</keyword>
<evidence type="ECO:0000256" key="2">
    <source>
        <dbReference type="SAM" id="Coils"/>
    </source>
</evidence>
<evidence type="ECO:0000259" key="3">
    <source>
        <dbReference type="PROSITE" id="PS51123"/>
    </source>
</evidence>